<feature type="compositionally biased region" description="Polar residues" evidence="1">
    <location>
        <begin position="59"/>
        <end position="77"/>
    </location>
</feature>
<dbReference type="Proteomes" id="UP001151760">
    <property type="component" value="Unassembled WGS sequence"/>
</dbReference>
<comment type="caution">
    <text evidence="2">The sequence shown here is derived from an EMBL/GenBank/DDBJ whole genome shotgun (WGS) entry which is preliminary data.</text>
</comment>
<name>A0ABQ4ZF05_9ASTR</name>
<protein>
    <submittedName>
        <fullName evidence="2">Uncharacterized protein</fullName>
    </submittedName>
</protein>
<evidence type="ECO:0000256" key="1">
    <source>
        <dbReference type="SAM" id="MobiDB-lite"/>
    </source>
</evidence>
<evidence type="ECO:0000313" key="2">
    <source>
        <dbReference type="EMBL" id="GJS88779.1"/>
    </source>
</evidence>
<sequence length="77" mass="8381">REAEFTVVEAKVVLVHAFLALPEGRETLCGILRCFDKGLGEVGIKGSKIARKTIKSKQARGNENQNESLRSQASAKP</sequence>
<gene>
    <name evidence="2" type="ORF">Tco_0771415</name>
</gene>
<reference evidence="2" key="2">
    <citation type="submission" date="2022-01" db="EMBL/GenBank/DDBJ databases">
        <authorList>
            <person name="Yamashiro T."/>
            <person name="Shiraishi A."/>
            <person name="Satake H."/>
            <person name="Nakayama K."/>
        </authorList>
    </citation>
    <scope>NUCLEOTIDE SEQUENCE</scope>
</reference>
<keyword evidence="3" id="KW-1185">Reference proteome</keyword>
<reference evidence="2" key="1">
    <citation type="journal article" date="2022" name="Int. J. Mol. Sci.">
        <title>Draft Genome of Tanacetum Coccineum: Genomic Comparison of Closely Related Tanacetum-Family Plants.</title>
        <authorList>
            <person name="Yamashiro T."/>
            <person name="Shiraishi A."/>
            <person name="Nakayama K."/>
            <person name="Satake H."/>
        </authorList>
    </citation>
    <scope>NUCLEOTIDE SEQUENCE</scope>
</reference>
<accession>A0ABQ4ZF05</accession>
<proteinExistence type="predicted"/>
<dbReference type="EMBL" id="BQNB010011300">
    <property type="protein sequence ID" value="GJS88779.1"/>
    <property type="molecule type" value="Genomic_DNA"/>
</dbReference>
<feature type="non-terminal residue" evidence="2">
    <location>
        <position position="1"/>
    </location>
</feature>
<organism evidence="2 3">
    <name type="scientific">Tanacetum coccineum</name>
    <dbReference type="NCBI Taxonomy" id="301880"/>
    <lineage>
        <taxon>Eukaryota</taxon>
        <taxon>Viridiplantae</taxon>
        <taxon>Streptophyta</taxon>
        <taxon>Embryophyta</taxon>
        <taxon>Tracheophyta</taxon>
        <taxon>Spermatophyta</taxon>
        <taxon>Magnoliopsida</taxon>
        <taxon>eudicotyledons</taxon>
        <taxon>Gunneridae</taxon>
        <taxon>Pentapetalae</taxon>
        <taxon>asterids</taxon>
        <taxon>campanulids</taxon>
        <taxon>Asterales</taxon>
        <taxon>Asteraceae</taxon>
        <taxon>Asteroideae</taxon>
        <taxon>Anthemideae</taxon>
        <taxon>Anthemidinae</taxon>
        <taxon>Tanacetum</taxon>
    </lineage>
</organism>
<evidence type="ECO:0000313" key="3">
    <source>
        <dbReference type="Proteomes" id="UP001151760"/>
    </source>
</evidence>
<feature type="region of interest" description="Disordered" evidence="1">
    <location>
        <begin position="53"/>
        <end position="77"/>
    </location>
</feature>